<reference evidence="7" key="1">
    <citation type="submission" date="2019-12" db="UniProtKB">
        <authorList>
            <consortium name="WormBaseParasite"/>
        </authorList>
    </citation>
    <scope>IDENTIFICATION</scope>
</reference>
<dbReference type="GO" id="GO:0006801">
    <property type="term" value="P:superoxide metabolic process"/>
    <property type="evidence" value="ECO:0007669"/>
    <property type="project" value="TreeGrafter"/>
</dbReference>
<evidence type="ECO:0000256" key="4">
    <source>
        <dbReference type="RuleBase" id="RU362121"/>
    </source>
</evidence>
<dbReference type="PANTHER" id="PTHR46237:SF1">
    <property type="entry name" value="CYTOCHROME B5 REDUCTASE 4"/>
    <property type="match status" value="1"/>
</dbReference>
<dbReference type="GO" id="GO:0020037">
    <property type="term" value="F:heme binding"/>
    <property type="evidence" value="ECO:0007669"/>
    <property type="project" value="UniProtKB-UniRule"/>
</dbReference>
<dbReference type="Proteomes" id="UP000046395">
    <property type="component" value="Unassembled WGS sequence"/>
</dbReference>
<keyword evidence="3 4" id="KW-0408">Iron</keyword>
<dbReference type="GO" id="GO:0005783">
    <property type="term" value="C:endoplasmic reticulum"/>
    <property type="evidence" value="ECO:0007669"/>
    <property type="project" value="TreeGrafter"/>
</dbReference>
<dbReference type="GO" id="GO:0004128">
    <property type="term" value="F:cytochrome-b5 reductase activity, acting on NAD(P)H"/>
    <property type="evidence" value="ECO:0007669"/>
    <property type="project" value="TreeGrafter"/>
</dbReference>
<dbReference type="PROSITE" id="PS50255">
    <property type="entry name" value="CYTOCHROME_B5_2"/>
    <property type="match status" value="1"/>
</dbReference>
<evidence type="ECO:0000256" key="1">
    <source>
        <dbReference type="ARBA" id="ARBA00022617"/>
    </source>
</evidence>
<evidence type="ECO:0000256" key="3">
    <source>
        <dbReference type="ARBA" id="ARBA00023004"/>
    </source>
</evidence>
<dbReference type="AlphaFoldDB" id="A0A5S6Q711"/>
<keyword evidence="6" id="KW-1185">Reference proteome</keyword>
<evidence type="ECO:0000313" key="6">
    <source>
        <dbReference type="Proteomes" id="UP000046395"/>
    </source>
</evidence>
<evidence type="ECO:0000259" key="5">
    <source>
        <dbReference type="PROSITE" id="PS50255"/>
    </source>
</evidence>
<dbReference type="Gene3D" id="3.10.120.10">
    <property type="entry name" value="Cytochrome b5-like heme/steroid binding domain"/>
    <property type="match status" value="1"/>
</dbReference>
<feature type="domain" description="Cytochrome b5 heme-binding" evidence="5">
    <location>
        <begin position="209"/>
        <end position="279"/>
    </location>
</feature>
<dbReference type="InterPro" id="IPR051872">
    <property type="entry name" value="Cytochrome_b5/Flavoprotein_Rdt"/>
</dbReference>
<evidence type="ECO:0000313" key="7">
    <source>
        <dbReference type="WBParaSite" id="TMUE_1000002973.1"/>
    </source>
</evidence>
<sequence length="293" mass="32811">MASARGSLLNKAKRTRMTGKEDKVIVPTVAGHLNQIKRSGKPGNGCRMCRHIRGHRDDKCSVLLLRYKKEPLLAPIVADPSRQLRSLLIIAFRIGQIFPQCFLDFASGPLIARSQFASHINRQSVHGGYTEAVKVALKAFNGQALRFSFASMLSRLKECCFPRKSSRRSSATFRKNKVSPEISLKSWFDFVETAKDPTGTKGKIMPVTEDILTQHSSDNYWLALRGSVYCVADFINFHPGGKERILMGVGHDASMLFNIYHAHIDFETILHRCYVGPFVRDTGKGKLWIAADS</sequence>
<comment type="similarity">
    <text evidence="4">Belongs to the cytochrome b5 family.</text>
</comment>
<accession>A0A5S6Q711</accession>
<proteinExistence type="inferred from homology"/>
<dbReference type="InterPro" id="IPR036400">
    <property type="entry name" value="Cyt_B5-like_heme/steroid_sf"/>
</dbReference>
<dbReference type="InterPro" id="IPR001199">
    <property type="entry name" value="Cyt_B5-like_heme/steroid-bd"/>
</dbReference>
<dbReference type="PROSITE" id="PS00191">
    <property type="entry name" value="CYTOCHROME_B5_1"/>
    <property type="match status" value="1"/>
</dbReference>
<keyword evidence="1 4" id="KW-0349">Heme</keyword>
<dbReference type="InterPro" id="IPR018506">
    <property type="entry name" value="Cyt_B5_heme-BS"/>
</dbReference>
<dbReference type="SUPFAM" id="SSF55856">
    <property type="entry name" value="Cytochrome b5-like heme/steroid binding domain"/>
    <property type="match status" value="1"/>
</dbReference>
<dbReference type="PANTHER" id="PTHR46237">
    <property type="entry name" value="CYTOCHROME B5 REDUCTASE 4 FAMILY MEMBER"/>
    <property type="match status" value="1"/>
</dbReference>
<dbReference type="STRING" id="70415.A0A5S6Q711"/>
<keyword evidence="2 4" id="KW-0479">Metal-binding</keyword>
<dbReference type="Pfam" id="PF00173">
    <property type="entry name" value="Cyt-b5"/>
    <property type="match status" value="1"/>
</dbReference>
<organism evidence="6 7">
    <name type="scientific">Trichuris muris</name>
    <name type="common">Mouse whipworm</name>
    <dbReference type="NCBI Taxonomy" id="70415"/>
    <lineage>
        <taxon>Eukaryota</taxon>
        <taxon>Metazoa</taxon>
        <taxon>Ecdysozoa</taxon>
        <taxon>Nematoda</taxon>
        <taxon>Enoplea</taxon>
        <taxon>Dorylaimia</taxon>
        <taxon>Trichinellida</taxon>
        <taxon>Trichuridae</taxon>
        <taxon>Trichuris</taxon>
    </lineage>
</organism>
<name>A0A5S6Q711_TRIMR</name>
<evidence type="ECO:0000256" key="2">
    <source>
        <dbReference type="ARBA" id="ARBA00022723"/>
    </source>
</evidence>
<dbReference type="SMART" id="SM01117">
    <property type="entry name" value="Cyt-b5"/>
    <property type="match status" value="1"/>
</dbReference>
<protein>
    <submittedName>
        <fullName evidence="7">Cytochrome b5 heme-binding domain-containing protein</fullName>
    </submittedName>
</protein>
<dbReference type="WBParaSite" id="TMUE_1000002973.1">
    <property type="protein sequence ID" value="TMUE_1000002973.1"/>
    <property type="gene ID" value="WBGene00298556"/>
</dbReference>
<dbReference type="GO" id="GO:0046872">
    <property type="term" value="F:metal ion binding"/>
    <property type="evidence" value="ECO:0007669"/>
    <property type="project" value="UniProtKB-UniRule"/>
</dbReference>